<dbReference type="Proteomes" id="UP001149090">
    <property type="component" value="Unassembled WGS sequence"/>
</dbReference>
<dbReference type="InterPro" id="IPR000845">
    <property type="entry name" value="Nucleoside_phosphorylase_d"/>
</dbReference>
<gene>
    <name evidence="2" type="ORF">M0811_05894</name>
</gene>
<proteinExistence type="predicted"/>
<dbReference type="EMBL" id="JAPDFW010000058">
    <property type="protein sequence ID" value="KAJ5077372.1"/>
    <property type="molecule type" value="Genomic_DNA"/>
</dbReference>
<dbReference type="SUPFAM" id="SSF53167">
    <property type="entry name" value="Purine and uridine phosphorylases"/>
    <property type="match status" value="1"/>
</dbReference>
<evidence type="ECO:0000313" key="2">
    <source>
        <dbReference type="EMBL" id="KAJ5077372.1"/>
    </source>
</evidence>
<sequence>MEEKKLDGQAVGDCKDVHLPMDDEGRLYHIGLKRGELANRIITVGDPLRARSMSELLDKILFEHHSNRGYSTYTGLRNNVPISIIATGMGLPLVDFMVREGRVIVDGPMHIVRFGTCGCLDGEIPVGHVIVASKGSALATRDYDAVEENLQSKEVKNKIPYILTKVIPSDPELNKAILSELKEKLGEEKVHEGVNITADSFYSSQGRLNPDFNDYNSDLIEEILRKYPDAVSFEMETYLYLHLARSSVSKPIFATAACIALAQRKQDVFLDTETKHKVEKLGGQALIDALSKLVIKDEMNTDECVWKKQN</sequence>
<dbReference type="CDD" id="cd17769">
    <property type="entry name" value="NP_TgUP-like"/>
    <property type="match status" value="1"/>
</dbReference>
<keyword evidence="3" id="KW-1185">Reference proteome</keyword>
<feature type="domain" description="Nucleoside phosphorylase" evidence="1">
    <location>
        <begin position="40"/>
        <end position="293"/>
    </location>
</feature>
<dbReference type="GO" id="GO:0006218">
    <property type="term" value="P:uridine catabolic process"/>
    <property type="evidence" value="ECO:0007669"/>
    <property type="project" value="TreeGrafter"/>
</dbReference>
<evidence type="ECO:0000259" key="1">
    <source>
        <dbReference type="Pfam" id="PF01048"/>
    </source>
</evidence>
<dbReference type="OrthoDB" id="416752at2759"/>
<dbReference type="PANTHER" id="PTHR43691">
    <property type="entry name" value="URIDINE PHOSPHORYLASE"/>
    <property type="match status" value="1"/>
</dbReference>
<organism evidence="2 3">
    <name type="scientific">Anaeramoeba ignava</name>
    <name type="common">Anaerobic marine amoeba</name>
    <dbReference type="NCBI Taxonomy" id="1746090"/>
    <lineage>
        <taxon>Eukaryota</taxon>
        <taxon>Metamonada</taxon>
        <taxon>Anaeramoebidae</taxon>
        <taxon>Anaeramoeba</taxon>
    </lineage>
</organism>
<reference evidence="2" key="1">
    <citation type="submission" date="2022-10" db="EMBL/GenBank/DDBJ databases">
        <title>Novel sulphate-reducing endosymbionts in the free-living metamonad Anaeramoeba.</title>
        <authorList>
            <person name="Jerlstrom-Hultqvist J."/>
            <person name="Cepicka I."/>
            <person name="Gallot-Lavallee L."/>
            <person name="Salas-Leiva D."/>
            <person name="Curtis B.A."/>
            <person name="Zahonova K."/>
            <person name="Pipaliya S."/>
            <person name="Dacks J."/>
            <person name="Roger A.J."/>
        </authorList>
    </citation>
    <scope>NUCLEOTIDE SEQUENCE</scope>
    <source>
        <strain evidence="2">BMAN</strain>
    </source>
</reference>
<protein>
    <submittedName>
        <fullName evidence="2">Uridine phosphorylase</fullName>
    </submittedName>
</protein>
<dbReference type="GO" id="GO:0004850">
    <property type="term" value="F:uridine phosphorylase activity"/>
    <property type="evidence" value="ECO:0007669"/>
    <property type="project" value="TreeGrafter"/>
</dbReference>
<accession>A0A9Q0LQW4</accession>
<dbReference type="Pfam" id="PF01048">
    <property type="entry name" value="PNP_UDP_1"/>
    <property type="match status" value="1"/>
</dbReference>
<comment type="caution">
    <text evidence="2">The sequence shown here is derived from an EMBL/GenBank/DDBJ whole genome shotgun (WGS) entry which is preliminary data.</text>
</comment>
<evidence type="ECO:0000313" key="3">
    <source>
        <dbReference type="Proteomes" id="UP001149090"/>
    </source>
</evidence>
<dbReference type="GO" id="GO:0005829">
    <property type="term" value="C:cytosol"/>
    <property type="evidence" value="ECO:0007669"/>
    <property type="project" value="TreeGrafter"/>
</dbReference>
<dbReference type="OMA" id="TFEMETF"/>
<dbReference type="Gene3D" id="3.40.50.1580">
    <property type="entry name" value="Nucleoside phosphorylase domain"/>
    <property type="match status" value="1"/>
</dbReference>
<name>A0A9Q0LQW4_ANAIG</name>
<dbReference type="PANTHER" id="PTHR43691:SF14">
    <property type="entry name" value="URIDINE PHOSPHORYLASE"/>
    <property type="match status" value="1"/>
</dbReference>
<dbReference type="InterPro" id="IPR035994">
    <property type="entry name" value="Nucleoside_phosphorylase_sf"/>
</dbReference>
<dbReference type="AlphaFoldDB" id="A0A9Q0LQW4"/>